<keyword evidence="3" id="KW-1185">Reference proteome</keyword>
<comment type="caution">
    <text evidence="2">The sequence shown here is derived from an EMBL/GenBank/DDBJ whole genome shotgun (WGS) entry which is preliminary data.</text>
</comment>
<evidence type="ECO:0000259" key="1">
    <source>
        <dbReference type="Pfam" id="PF13679"/>
    </source>
</evidence>
<dbReference type="InterPro" id="IPR052220">
    <property type="entry name" value="METTL25"/>
</dbReference>
<evidence type="ECO:0000313" key="3">
    <source>
        <dbReference type="Proteomes" id="UP001347796"/>
    </source>
</evidence>
<dbReference type="PANTHER" id="PTHR12496">
    <property type="entry name" value="CGI-41 METHYLTRANSFERASE"/>
    <property type="match status" value="1"/>
</dbReference>
<dbReference type="Pfam" id="PF13679">
    <property type="entry name" value="Methyltransf_32"/>
    <property type="match status" value="1"/>
</dbReference>
<accession>A0AAN8PJI1</accession>
<name>A0AAN8PJI1_PATCE</name>
<dbReference type="Proteomes" id="UP001347796">
    <property type="component" value="Unassembled WGS sequence"/>
</dbReference>
<dbReference type="AlphaFoldDB" id="A0AAN8PJI1"/>
<proteinExistence type="predicted"/>
<dbReference type="InterPro" id="IPR025714">
    <property type="entry name" value="Methyltranfer_dom"/>
</dbReference>
<feature type="domain" description="Methyltransferase" evidence="1">
    <location>
        <begin position="194"/>
        <end position="390"/>
    </location>
</feature>
<dbReference type="EMBL" id="JAZGQO010000008">
    <property type="protein sequence ID" value="KAK6179337.1"/>
    <property type="molecule type" value="Genomic_DNA"/>
</dbReference>
<gene>
    <name evidence="2" type="ORF">SNE40_011724</name>
</gene>
<sequence length="578" mass="65367">MAEIVLCDEDTILELKCKVMKNIHFVNQYKWLIDAYVSDFFISGYWNKIIPCWRNKLEMMSPPQHCFFLDTIKNSDEETRTLLPLSMLAFCQCLNLFSIKRQSINVETTELQEILKSLSKTRTIKKSNENVYETLDLESNNCERLNNDSVSDYSDASSKTAGHRVSSGIKASSTLINHQDYALFHVFRRHVKPKKQHEIHRLAQGVSLLSNICGCKKIVDVGAGLGHLSRILTFSKGLSVTTVEAAGTHAPKAFKYDQEMERDINKVLNRLKKDGDQTESMTSDSIKSCDELPNHVVCTISSDISAGQFVKVLNDQSFGNELDFSNSALETDNTNFSSTNVVDRETRNDNFILAGLHACGDLTPTLLRVFASCDKTVGLASVGCCYMKLTCRSDNESNINQSKEDGYPMSQFVQSLPEHQLSYAAREMACHFADSYKERLKADGEPLKVHCYRAVFQHIITTLHPEFDRGAMKLTIKNATNMPFENYCSSALKKLGYDDTIPSELMRQAKEYLPEWKNVMSFYTVRLSLGPVVETLILLDRLIYLYEQGLSSVLVPIFDPSLSPRNFLLLANKNNKTK</sequence>
<evidence type="ECO:0000313" key="2">
    <source>
        <dbReference type="EMBL" id="KAK6179337.1"/>
    </source>
</evidence>
<protein>
    <recommendedName>
        <fullName evidence="1">Methyltransferase domain-containing protein</fullName>
    </recommendedName>
</protein>
<dbReference type="PANTHER" id="PTHR12496:SF2">
    <property type="entry name" value="METHYLTRANSFERASE-LIKE PROTEIN 25B"/>
    <property type="match status" value="1"/>
</dbReference>
<reference evidence="2 3" key="1">
    <citation type="submission" date="2024-01" db="EMBL/GenBank/DDBJ databases">
        <title>The genome of the rayed Mediterranean limpet Patella caerulea (Linnaeus, 1758).</title>
        <authorList>
            <person name="Anh-Thu Weber A."/>
            <person name="Halstead-Nussloch G."/>
        </authorList>
    </citation>
    <scope>NUCLEOTIDE SEQUENCE [LARGE SCALE GENOMIC DNA]</scope>
    <source>
        <strain evidence="2">AATW-2023a</strain>
        <tissue evidence="2">Whole specimen</tissue>
    </source>
</reference>
<organism evidence="2 3">
    <name type="scientific">Patella caerulea</name>
    <name type="common">Rayed Mediterranean limpet</name>
    <dbReference type="NCBI Taxonomy" id="87958"/>
    <lineage>
        <taxon>Eukaryota</taxon>
        <taxon>Metazoa</taxon>
        <taxon>Spiralia</taxon>
        <taxon>Lophotrochozoa</taxon>
        <taxon>Mollusca</taxon>
        <taxon>Gastropoda</taxon>
        <taxon>Patellogastropoda</taxon>
        <taxon>Patelloidea</taxon>
        <taxon>Patellidae</taxon>
        <taxon>Patella</taxon>
    </lineage>
</organism>